<dbReference type="Proteomes" id="UP000691718">
    <property type="component" value="Unassembled WGS sequence"/>
</dbReference>
<dbReference type="CDD" id="cd00077">
    <property type="entry name" value="HDc"/>
    <property type="match status" value="1"/>
</dbReference>
<dbReference type="OrthoDB" id="189220at2759"/>
<dbReference type="AlphaFoldDB" id="A0A8S3XJI6"/>
<dbReference type="InterPro" id="IPR002073">
    <property type="entry name" value="PDEase_catalytic_dom"/>
</dbReference>
<evidence type="ECO:0000259" key="2">
    <source>
        <dbReference type="PROSITE" id="PS51845"/>
    </source>
</evidence>
<gene>
    <name evidence="3" type="ORF">PAPOLLO_LOCUS19245</name>
</gene>
<evidence type="ECO:0000313" key="4">
    <source>
        <dbReference type="Proteomes" id="UP000691718"/>
    </source>
</evidence>
<feature type="region of interest" description="Disordered" evidence="1">
    <location>
        <begin position="914"/>
        <end position="937"/>
    </location>
</feature>
<name>A0A8S3XJI6_PARAO</name>
<reference evidence="3" key="1">
    <citation type="submission" date="2021-04" db="EMBL/GenBank/DDBJ databases">
        <authorList>
            <person name="Tunstrom K."/>
        </authorList>
    </citation>
    <scope>NUCLEOTIDE SEQUENCE</scope>
</reference>
<evidence type="ECO:0000313" key="3">
    <source>
        <dbReference type="EMBL" id="CAG5029482.1"/>
    </source>
</evidence>
<dbReference type="Pfam" id="PF00233">
    <property type="entry name" value="PDEase_I"/>
    <property type="match status" value="1"/>
</dbReference>
<dbReference type="GO" id="GO:0007165">
    <property type="term" value="P:signal transduction"/>
    <property type="evidence" value="ECO:0007669"/>
    <property type="project" value="InterPro"/>
</dbReference>
<dbReference type="PANTHER" id="PTHR11347">
    <property type="entry name" value="CYCLIC NUCLEOTIDE PHOSPHODIESTERASE"/>
    <property type="match status" value="1"/>
</dbReference>
<dbReference type="SMART" id="SM00471">
    <property type="entry name" value="HDc"/>
    <property type="match status" value="1"/>
</dbReference>
<dbReference type="InterPro" id="IPR003607">
    <property type="entry name" value="HD/PDEase_dom"/>
</dbReference>
<organism evidence="3 4">
    <name type="scientific">Parnassius apollo</name>
    <name type="common">Apollo butterfly</name>
    <name type="synonym">Papilio apollo</name>
    <dbReference type="NCBI Taxonomy" id="110799"/>
    <lineage>
        <taxon>Eukaryota</taxon>
        <taxon>Metazoa</taxon>
        <taxon>Ecdysozoa</taxon>
        <taxon>Arthropoda</taxon>
        <taxon>Hexapoda</taxon>
        <taxon>Insecta</taxon>
        <taxon>Pterygota</taxon>
        <taxon>Neoptera</taxon>
        <taxon>Endopterygota</taxon>
        <taxon>Lepidoptera</taxon>
        <taxon>Glossata</taxon>
        <taxon>Ditrysia</taxon>
        <taxon>Papilionoidea</taxon>
        <taxon>Papilionidae</taxon>
        <taxon>Parnassiinae</taxon>
        <taxon>Parnassini</taxon>
        <taxon>Parnassius</taxon>
        <taxon>Parnassius</taxon>
    </lineage>
</organism>
<feature type="domain" description="PDEase" evidence="2">
    <location>
        <begin position="565"/>
        <end position="907"/>
    </location>
</feature>
<evidence type="ECO:0000256" key="1">
    <source>
        <dbReference type="SAM" id="MobiDB-lite"/>
    </source>
</evidence>
<sequence length="937" mass="103954">MKSSTVSFAAENVGVNTKELSCWTKFKRFFDDRGFDLEFEYDNVRALHTVVEIQHNAKSYRQIDETNKVKVESETNRRVSKSVVKKDDEVGCVSKPVVKKDDEVTGVHFYEQLAPKSDDAKVENDLRKRPSLTRHRVSVRPSISLTKIAEEIFGDTEMDDVEENRSLPPSNIPAALLYSPPEPLELLCVFPERASRVCAAACTAAARTGGEARAVRSAREALDAFRRDPDSRLPHVVVVDARQPQALDASLLARTIRGIKNTQHVVLVAVVKKSAYLKDDFAVLPYLEAGFNRIMVETVSATAWCAEILQARAAAASARAQVGAVAALSAAADRCRDLVVVTDDQQRILFTNKSWTRMLGWRTDEGPRSLTETVGGEALRLAASGARDWEAPVLLRRRAAPDPILLPCRGSTIALARSASHVVFVCEPGTAGDGERARGSLHSIRRGSLDVRSVASDGLRRTSLAKLQGLPLEAPITKVISLLSAATEGAPPSTVACIERAVDMLRTSELYSPQMKEDPRLRAEDPIATDLIGALLSQGPTNVLSSRRSSNDSTIVRSQTNRTNIKHKTSGQLRELLDTALSWEFEIFRLEELTRGRPLAHLGLALMGGRFDVCATLECDERTLLHWLTIIETNYHAVNTYHNSTHAADVLQAVAYFLEKDRLKTLLEPLEAAAALIAAAAHDIDHPGTSSAFLCNARHPLAILYNDVCVLESHHAALTFKLTLNDDRVNIFKNLDRETYKTVRHNVIDMILATEMTKHFEHLAKFVNVFYAKGNGSKEDGMQIDEPLSLDTTALSLPENVILVKRMMIKCADVSNASRPQKFAFEWARRIAEEYFLQTDEEKARELPVVMPMFDRATCSVPRSQIGFIDYIIIDMMEAWAAFIDMPELVNHARNNHTRWRELDEAGVSSLADVKRAQRQQAIQAPPTSTTEPTAEE</sequence>
<accession>A0A8S3XJI6</accession>
<comment type="caution">
    <text evidence="3">The sequence shown here is derived from an EMBL/GenBank/DDBJ whole genome shotgun (WGS) entry which is preliminary data.</text>
</comment>
<keyword evidence="4" id="KW-1185">Reference proteome</keyword>
<dbReference type="InterPro" id="IPR057304">
    <property type="entry name" value="PDE8-like_REC_N"/>
</dbReference>
<dbReference type="EMBL" id="CAJQZP010001207">
    <property type="protein sequence ID" value="CAG5029482.1"/>
    <property type="molecule type" value="Genomic_DNA"/>
</dbReference>
<proteinExistence type="predicted"/>
<feature type="compositionally biased region" description="Low complexity" evidence="1">
    <location>
        <begin position="919"/>
        <end position="937"/>
    </location>
</feature>
<dbReference type="GO" id="GO:0004114">
    <property type="term" value="F:3',5'-cyclic-nucleotide phosphodiesterase activity"/>
    <property type="evidence" value="ECO:0007669"/>
    <property type="project" value="InterPro"/>
</dbReference>
<dbReference type="Pfam" id="PF23198">
    <property type="entry name" value="PDE8A_N"/>
    <property type="match status" value="1"/>
</dbReference>
<dbReference type="PROSITE" id="PS51845">
    <property type="entry name" value="PDEASE_I_2"/>
    <property type="match status" value="1"/>
</dbReference>
<protein>
    <submittedName>
        <fullName evidence="3">(apollo) hypothetical protein</fullName>
    </submittedName>
</protein>